<keyword evidence="3" id="KW-1185">Reference proteome</keyword>
<feature type="domain" description="Ferritin/DPS" evidence="1">
    <location>
        <begin position="123"/>
        <end position="235"/>
    </location>
</feature>
<dbReference type="KEGG" id="mbd:MEBOL_004110"/>
<evidence type="ECO:0000313" key="2">
    <source>
        <dbReference type="EMBL" id="ATB30649.1"/>
    </source>
</evidence>
<dbReference type="CDD" id="cd00657">
    <property type="entry name" value="Ferritin_like"/>
    <property type="match status" value="1"/>
</dbReference>
<dbReference type="Proteomes" id="UP000217289">
    <property type="component" value="Chromosome"/>
</dbReference>
<dbReference type="InterPro" id="IPR008331">
    <property type="entry name" value="Ferritin_DPS_dom"/>
</dbReference>
<protein>
    <submittedName>
        <fullName evidence="2">Ferritin</fullName>
    </submittedName>
</protein>
<dbReference type="AlphaFoldDB" id="A0A250IFP9"/>
<dbReference type="EMBL" id="CP022163">
    <property type="protein sequence ID" value="ATB30649.1"/>
    <property type="molecule type" value="Genomic_DNA"/>
</dbReference>
<dbReference type="GO" id="GO:0008199">
    <property type="term" value="F:ferric iron binding"/>
    <property type="evidence" value="ECO:0007669"/>
    <property type="project" value="InterPro"/>
</dbReference>
<organism evidence="2 3">
    <name type="scientific">Melittangium boletus DSM 14713</name>
    <dbReference type="NCBI Taxonomy" id="1294270"/>
    <lineage>
        <taxon>Bacteria</taxon>
        <taxon>Pseudomonadati</taxon>
        <taxon>Myxococcota</taxon>
        <taxon>Myxococcia</taxon>
        <taxon>Myxococcales</taxon>
        <taxon>Cystobacterineae</taxon>
        <taxon>Archangiaceae</taxon>
        <taxon>Melittangium</taxon>
    </lineage>
</organism>
<proteinExistence type="predicted"/>
<evidence type="ECO:0000259" key="1">
    <source>
        <dbReference type="Pfam" id="PF00210"/>
    </source>
</evidence>
<gene>
    <name evidence="2" type="ORF">MEBOL_004110</name>
</gene>
<evidence type="ECO:0000313" key="3">
    <source>
        <dbReference type="Proteomes" id="UP000217289"/>
    </source>
</evidence>
<reference evidence="2 3" key="1">
    <citation type="submission" date="2017-06" db="EMBL/GenBank/DDBJ databases">
        <authorList>
            <person name="Kim H.J."/>
            <person name="Triplett B.A."/>
        </authorList>
    </citation>
    <scope>NUCLEOTIDE SEQUENCE [LARGE SCALE GENOMIC DNA]</scope>
    <source>
        <strain evidence="2 3">DSM 14713</strain>
    </source>
</reference>
<accession>A0A250IFP9</accession>
<dbReference type="OrthoDB" id="5291582at2"/>
<name>A0A250IFP9_9BACT</name>
<dbReference type="InterPro" id="IPR009078">
    <property type="entry name" value="Ferritin-like_SF"/>
</dbReference>
<dbReference type="SUPFAM" id="SSF47240">
    <property type="entry name" value="Ferritin-like"/>
    <property type="match status" value="1"/>
</dbReference>
<dbReference type="Gene3D" id="1.20.1260.10">
    <property type="match status" value="1"/>
</dbReference>
<dbReference type="InterPro" id="IPR012347">
    <property type="entry name" value="Ferritin-like"/>
</dbReference>
<dbReference type="Pfam" id="PF00210">
    <property type="entry name" value="Ferritin"/>
    <property type="match status" value="1"/>
</dbReference>
<sequence>MERKASELGLNRTGIKTSPVNSKEAIEASMKAVPSSPGDASAIAQVRVEFASEVDGLGSVPPPVGLKGMAKTAVDMLKGGRTTVFIDKLGERAGFERTGVRLYEAVLSKLDVFGTWEGGPSREQLERIRLEELSHFALVTRAIEQLGGDPTALTPAAELASNLSMGVPRTLVDPQVNLLQCLEGLLIVELTDNASWELLVDLARELGHEALADEFQLALDAEEEHLALVRDWLDAGTMLEARVGQEAAGAPA</sequence>
<dbReference type="RefSeq" id="WP_095979073.1">
    <property type="nucleotide sequence ID" value="NZ_CP022163.1"/>
</dbReference>